<proteinExistence type="predicted"/>
<protein>
    <submittedName>
        <fullName evidence="3">Serine hydrolase</fullName>
    </submittedName>
</protein>
<dbReference type="InterPro" id="IPR012338">
    <property type="entry name" value="Beta-lactam/transpept-like"/>
</dbReference>
<dbReference type="EMBL" id="CP015285">
    <property type="protein sequence ID" value="ANC90636.1"/>
    <property type="molecule type" value="Genomic_DNA"/>
</dbReference>
<dbReference type="InterPro" id="IPR050491">
    <property type="entry name" value="AmpC-like"/>
</dbReference>
<keyword evidence="3" id="KW-0378">Hydrolase</keyword>
<dbReference type="OrthoDB" id="5377981at2"/>
<evidence type="ECO:0000256" key="1">
    <source>
        <dbReference type="SAM" id="MobiDB-lite"/>
    </source>
</evidence>
<reference evidence="3 4" key="1">
    <citation type="journal article" date="2013" name="Int. J. Syst. Evol. Microbiol.">
        <title>Azospirillum humicireducens sp. nov., a nitrogen-fixing bacterium isolated from a microbial fuel cell.</title>
        <authorList>
            <person name="Zhou S."/>
            <person name="Han L."/>
            <person name="Wang Y."/>
            <person name="Yang G."/>
            <person name="Zhuang L."/>
            <person name="Hu P."/>
        </authorList>
    </citation>
    <scope>NUCLEOTIDE SEQUENCE [LARGE SCALE GENOMIC DNA]</scope>
    <source>
        <strain evidence="3 4">SgZ-5</strain>
    </source>
</reference>
<dbReference type="KEGG" id="ahu:A6A40_01205"/>
<dbReference type="PANTHER" id="PTHR46825:SF7">
    <property type="entry name" value="D-ALANYL-D-ALANINE CARBOXYPEPTIDASE"/>
    <property type="match status" value="1"/>
</dbReference>
<dbReference type="SUPFAM" id="SSF56601">
    <property type="entry name" value="beta-lactamase/transpeptidase-like"/>
    <property type="match status" value="1"/>
</dbReference>
<dbReference type="PANTHER" id="PTHR46825">
    <property type="entry name" value="D-ALANYL-D-ALANINE-CARBOXYPEPTIDASE/ENDOPEPTIDASE AMPH"/>
    <property type="match status" value="1"/>
</dbReference>
<feature type="compositionally biased region" description="Gly residues" evidence="1">
    <location>
        <begin position="71"/>
        <end position="88"/>
    </location>
</feature>
<dbReference type="Pfam" id="PF00144">
    <property type="entry name" value="Beta-lactamase"/>
    <property type="match status" value="1"/>
</dbReference>
<dbReference type="InterPro" id="IPR001466">
    <property type="entry name" value="Beta-lactam-related"/>
</dbReference>
<feature type="region of interest" description="Disordered" evidence="1">
    <location>
        <begin position="60"/>
        <end position="88"/>
    </location>
</feature>
<evidence type="ECO:0000259" key="2">
    <source>
        <dbReference type="Pfam" id="PF00144"/>
    </source>
</evidence>
<dbReference type="GO" id="GO:0016787">
    <property type="term" value="F:hydrolase activity"/>
    <property type="evidence" value="ECO:0007669"/>
    <property type="project" value="UniProtKB-KW"/>
</dbReference>
<dbReference type="AlphaFoldDB" id="A0A160JDC2"/>
<evidence type="ECO:0000313" key="3">
    <source>
        <dbReference type="EMBL" id="ANC90636.1"/>
    </source>
</evidence>
<keyword evidence="4" id="KW-1185">Reference proteome</keyword>
<dbReference type="Gene3D" id="3.40.710.10">
    <property type="entry name" value="DD-peptidase/beta-lactamase superfamily"/>
    <property type="match status" value="1"/>
</dbReference>
<dbReference type="STRING" id="1226968.A6A40_01205"/>
<accession>A0A160JDC2</accession>
<sequence length="383" mass="39667">MGKDDSNAAMADMDLGLLRTALAGLLEEESMSPAPAGTALVAFLRGRGADAEPLRTLELRRRAVPGRKGGETGGGETGGGDQGGGGDPAGKRALVYSLTKTVLAAAVLRLAARGVVDLDGPAERWLPELAGRPGAVTVAQLLMHRAGLPDYGGRADYHAAVAGGGDPWSGDEFLARCGLAKSENGPPVGSFAYSNIGYLLVGRLLERAGGAPLAEMLAREIFTPLGLSSAALLRDRSDLAGLFFGPSPAFGGRPVAEAYHPGWVSHGVVAMTVSDACRLVHGLTEEYLPDALLRRMRDGLPVGGPMTGRPWVEPSYGLGLMMELDPAAGPYWGHTGGGPGVTPVAYHMPGPVPVSVAVFLDGEDGNLAEWMAVEVLHRLRGGR</sequence>
<organism evidence="3 4">
    <name type="scientific">Azospirillum humicireducens</name>
    <dbReference type="NCBI Taxonomy" id="1226968"/>
    <lineage>
        <taxon>Bacteria</taxon>
        <taxon>Pseudomonadati</taxon>
        <taxon>Pseudomonadota</taxon>
        <taxon>Alphaproteobacteria</taxon>
        <taxon>Rhodospirillales</taxon>
        <taxon>Azospirillaceae</taxon>
        <taxon>Azospirillum</taxon>
    </lineage>
</organism>
<dbReference type="Proteomes" id="UP000077405">
    <property type="component" value="Chromosome"/>
</dbReference>
<evidence type="ECO:0000313" key="4">
    <source>
        <dbReference type="Proteomes" id="UP000077405"/>
    </source>
</evidence>
<name>A0A160JDC2_9PROT</name>
<gene>
    <name evidence="3" type="ORF">A6A40_01205</name>
</gene>
<feature type="domain" description="Beta-lactamase-related" evidence="2">
    <location>
        <begin position="90"/>
        <end position="359"/>
    </location>
</feature>
<dbReference type="RefSeq" id="WP_063633774.1">
    <property type="nucleotide sequence ID" value="NZ_CP015285.1"/>
</dbReference>